<keyword evidence="1" id="KW-0175">Coiled coil</keyword>
<feature type="compositionally biased region" description="Pro residues" evidence="2">
    <location>
        <begin position="214"/>
        <end position="225"/>
    </location>
</feature>
<proteinExistence type="predicted"/>
<organism evidence="3 4">
    <name type="scientific">Cymbomonas tetramitiformis</name>
    <dbReference type="NCBI Taxonomy" id="36881"/>
    <lineage>
        <taxon>Eukaryota</taxon>
        <taxon>Viridiplantae</taxon>
        <taxon>Chlorophyta</taxon>
        <taxon>Pyramimonadophyceae</taxon>
        <taxon>Pyramimonadales</taxon>
        <taxon>Pyramimonadaceae</taxon>
        <taxon>Cymbomonas</taxon>
    </lineage>
</organism>
<dbReference type="InterPro" id="IPR014710">
    <property type="entry name" value="RmlC-like_jellyroll"/>
</dbReference>
<feature type="region of interest" description="Disordered" evidence="2">
    <location>
        <begin position="82"/>
        <end position="127"/>
    </location>
</feature>
<name>A0AAE0G3A8_9CHLO</name>
<dbReference type="AlphaFoldDB" id="A0AAE0G3A8"/>
<protein>
    <submittedName>
        <fullName evidence="3">Uncharacterized protein</fullName>
    </submittedName>
</protein>
<keyword evidence="4" id="KW-1185">Reference proteome</keyword>
<dbReference type="SUPFAM" id="SSF51206">
    <property type="entry name" value="cAMP-binding domain-like"/>
    <property type="match status" value="1"/>
</dbReference>
<evidence type="ECO:0000256" key="1">
    <source>
        <dbReference type="SAM" id="Coils"/>
    </source>
</evidence>
<evidence type="ECO:0000313" key="3">
    <source>
        <dbReference type="EMBL" id="KAK3270790.1"/>
    </source>
</evidence>
<feature type="non-terminal residue" evidence="3">
    <location>
        <position position="1"/>
    </location>
</feature>
<reference evidence="3 4" key="1">
    <citation type="journal article" date="2015" name="Genome Biol. Evol.">
        <title>Comparative Genomics of a Bacterivorous Green Alga Reveals Evolutionary Causalities and Consequences of Phago-Mixotrophic Mode of Nutrition.</title>
        <authorList>
            <person name="Burns J.A."/>
            <person name="Paasch A."/>
            <person name="Narechania A."/>
            <person name="Kim E."/>
        </authorList>
    </citation>
    <scope>NUCLEOTIDE SEQUENCE [LARGE SCALE GENOMIC DNA]</scope>
    <source>
        <strain evidence="3 4">PLY_AMNH</strain>
    </source>
</reference>
<dbReference type="Gene3D" id="2.60.120.10">
    <property type="entry name" value="Jelly Rolls"/>
    <property type="match status" value="1"/>
</dbReference>
<dbReference type="InterPro" id="IPR018490">
    <property type="entry name" value="cNMP-bd_dom_sf"/>
</dbReference>
<feature type="region of interest" description="Disordered" evidence="2">
    <location>
        <begin position="171"/>
        <end position="285"/>
    </location>
</feature>
<feature type="compositionally biased region" description="Low complexity" evidence="2">
    <location>
        <begin position="396"/>
        <end position="406"/>
    </location>
</feature>
<dbReference type="EMBL" id="LGRX02010192">
    <property type="protein sequence ID" value="KAK3270790.1"/>
    <property type="molecule type" value="Genomic_DNA"/>
</dbReference>
<evidence type="ECO:0000313" key="4">
    <source>
        <dbReference type="Proteomes" id="UP001190700"/>
    </source>
</evidence>
<comment type="caution">
    <text evidence="3">The sequence shown here is derived from an EMBL/GenBank/DDBJ whole genome shotgun (WGS) entry which is preliminary data.</text>
</comment>
<dbReference type="Proteomes" id="UP001190700">
    <property type="component" value="Unassembled WGS sequence"/>
</dbReference>
<gene>
    <name evidence="3" type="ORF">CYMTET_20827</name>
</gene>
<sequence length="502" mass="54421">RRTASVRAVTFCDIYSLSKMDIDDLLQYFPNQHERWIDMVNARKAQLDERATKEAADKRKLEDRLNQRLELLGHGTLKRMTPYREIPSPKEETTLVRNRSFSEPAARDGQYSASSSPLERESSKLAGETPVHMQRVSGGAALAAAAFMPMGGGGTQLLPRAVAQQGSLHDFAKGQVGRGRSGSSPLGEPSRERAVSNPHGLRANPAQMGSPLGPVSPSPLGPGSPPGEDGKDHTSDASPMLQQQQQQLRNARTSRTSEDWLASEAPRNLRTATASSLADVDESDQSMGIKWDQSPLQGGMVTTMSPTAVSYGTPSAKRASRHQTLSSMVLYNNDAVSSPMAGGVASPVDQDAAFFIGRARSSTVGAMPDINHLNRREEGAVFPRLPSLKIPPPDVTSPTTFSTSTTGAEDGGQVKGILKSALKQQDEPQAHASPASSESSTVDSVYWLLKQEMMHRRHAEDRSTNLQKEVEALKLALEHERKLRETLEHLVSNPNDNGDSKH</sequence>
<evidence type="ECO:0000256" key="2">
    <source>
        <dbReference type="SAM" id="MobiDB-lite"/>
    </source>
</evidence>
<feature type="coiled-coil region" evidence="1">
    <location>
        <begin position="456"/>
        <end position="483"/>
    </location>
</feature>
<accession>A0AAE0G3A8</accession>
<feature type="region of interest" description="Disordered" evidence="2">
    <location>
        <begin position="384"/>
        <end position="412"/>
    </location>
</feature>